<proteinExistence type="predicted"/>
<dbReference type="Proteomes" id="UP000239297">
    <property type="component" value="Unassembled WGS sequence"/>
</dbReference>
<dbReference type="OrthoDB" id="9816161at2"/>
<name>A0A2S5IYS5_9MICC</name>
<reference evidence="6 7" key="1">
    <citation type="journal article" date="2014" name="Int. J. Syst. Evol. Microbiol.">
        <title>Arthrobacter pityocampae sp. nov., isolated from Thaumetopoea pityocampa (Lep., Thaumetopoeidae).</title>
        <authorList>
            <person name="Ince I.A."/>
            <person name="Demirbag Z."/>
            <person name="Kati H."/>
        </authorList>
    </citation>
    <scope>NUCLEOTIDE SEQUENCE [LARGE SCALE GENOMIC DNA]</scope>
    <source>
        <strain evidence="6 7">Tp2</strain>
    </source>
</reference>
<dbReference type="CDD" id="cd07377">
    <property type="entry name" value="WHTH_GntR"/>
    <property type="match status" value="1"/>
</dbReference>
<comment type="caution">
    <text evidence="6">The sequence shown here is derived from an EMBL/GenBank/DDBJ whole genome shotgun (WGS) entry which is preliminary data.</text>
</comment>
<dbReference type="InterPro" id="IPR011711">
    <property type="entry name" value="GntR_C"/>
</dbReference>
<sequence>MERFPARPSRPETDAAAPQRVLDAVRHDIIFGVLAPGSRVTEAALAAAYGVSRVPVREALRALEAEGFVESRPYAGSTVAAIPLDDAEDLFAVRGVIEARIARRAARRAAAQFGADAPDAAWWSARRALADILDDGDRAVAADALAELPELNIRFHLGVAELSGSASLAALLRQISGKIEWLYAADVDHRGKQSWGEHRLVLAAIDGGSETEAGRLMAGHVESSQRGYLERFAAPGAASAGPSQVTGTGAGERG</sequence>
<evidence type="ECO:0000256" key="1">
    <source>
        <dbReference type="ARBA" id="ARBA00023015"/>
    </source>
</evidence>
<dbReference type="PROSITE" id="PS50949">
    <property type="entry name" value="HTH_GNTR"/>
    <property type="match status" value="1"/>
</dbReference>
<dbReference type="RefSeq" id="WP_104121195.1">
    <property type="nucleotide sequence ID" value="NZ_PRKW01000003.1"/>
</dbReference>
<dbReference type="AlphaFoldDB" id="A0A2S5IYS5"/>
<dbReference type="InterPro" id="IPR008920">
    <property type="entry name" value="TF_FadR/GntR_C"/>
</dbReference>
<dbReference type="SMART" id="SM00895">
    <property type="entry name" value="FCD"/>
    <property type="match status" value="1"/>
</dbReference>
<dbReference type="PRINTS" id="PR00035">
    <property type="entry name" value="HTHGNTR"/>
</dbReference>
<feature type="compositionally biased region" description="Low complexity" evidence="4">
    <location>
        <begin position="234"/>
        <end position="243"/>
    </location>
</feature>
<dbReference type="InterPro" id="IPR036390">
    <property type="entry name" value="WH_DNA-bd_sf"/>
</dbReference>
<dbReference type="Pfam" id="PF00392">
    <property type="entry name" value="GntR"/>
    <property type="match status" value="1"/>
</dbReference>
<evidence type="ECO:0000256" key="4">
    <source>
        <dbReference type="SAM" id="MobiDB-lite"/>
    </source>
</evidence>
<feature type="region of interest" description="Disordered" evidence="4">
    <location>
        <begin position="234"/>
        <end position="254"/>
    </location>
</feature>
<dbReference type="PANTHER" id="PTHR43537">
    <property type="entry name" value="TRANSCRIPTIONAL REGULATOR, GNTR FAMILY"/>
    <property type="match status" value="1"/>
</dbReference>
<dbReference type="SUPFAM" id="SSF46785">
    <property type="entry name" value="Winged helix' DNA-binding domain"/>
    <property type="match status" value="1"/>
</dbReference>
<keyword evidence="3" id="KW-0804">Transcription</keyword>
<keyword evidence="7" id="KW-1185">Reference proteome</keyword>
<keyword evidence="1" id="KW-0805">Transcription regulation</keyword>
<evidence type="ECO:0000313" key="7">
    <source>
        <dbReference type="Proteomes" id="UP000239297"/>
    </source>
</evidence>
<dbReference type="InterPro" id="IPR036388">
    <property type="entry name" value="WH-like_DNA-bd_sf"/>
</dbReference>
<dbReference type="GO" id="GO:0003677">
    <property type="term" value="F:DNA binding"/>
    <property type="evidence" value="ECO:0007669"/>
    <property type="project" value="UniProtKB-KW"/>
</dbReference>
<dbReference type="Pfam" id="PF07729">
    <property type="entry name" value="FCD"/>
    <property type="match status" value="1"/>
</dbReference>
<dbReference type="Gene3D" id="1.20.120.530">
    <property type="entry name" value="GntR ligand-binding domain-like"/>
    <property type="match status" value="1"/>
</dbReference>
<dbReference type="SUPFAM" id="SSF48008">
    <property type="entry name" value="GntR ligand-binding domain-like"/>
    <property type="match status" value="1"/>
</dbReference>
<evidence type="ECO:0000256" key="2">
    <source>
        <dbReference type="ARBA" id="ARBA00023125"/>
    </source>
</evidence>
<evidence type="ECO:0000259" key="5">
    <source>
        <dbReference type="PROSITE" id="PS50949"/>
    </source>
</evidence>
<evidence type="ECO:0000256" key="3">
    <source>
        <dbReference type="ARBA" id="ARBA00023163"/>
    </source>
</evidence>
<dbReference type="SMART" id="SM00345">
    <property type="entry name" value="HTH_GNTR"/>
    <property type="match status" value="1"/>
</dbReference>
<accession>A0A2S5IYS5</accession>
<dbReference type="Gene3D" id="1.10.10.10">
    <property type="entry name" value="Winged helix-like DNA-binding domain superfamily/Winged helix DNA-binding domain"/>
    <property type="match status" value="1"/>
</dbReference>
<keyword evidence="2" id="KW-0238">DNA-binding</keyword>
<dbReference type="EMBL" id="PRKW01000003">
    <property type="protein sequence ID" value="PPB49709.1"/>
    <property type="molecule type" value="Genomic_DNA"/>
</dbReference>
<dbReference type="GO" id="GO:0003700">
    <property type="term" value="F:DNA-binding transcription factor activity"/>
    <property type="evidence" value="ECO:0007669"/>
    <property type="project" value="InterPro"/>
</dbReference>
<gene>
    <name evidence="6" type="ORF">C4K88_08555</name>
</gene>
<protein>
    <submittedName>
        <fullName evidence="6">GntR family transcriptional regulator</fullName>
    </submittedName>
</protein>
<dbReference type="InterPro" id="IPR000524">
    <property type="entry name" value="Tscrpt_reg_HTH_GntR"/>
</dbReference>
<organism evidence="6 7">
    <name type="scientific">Arthrobacter pityocampae</name>
    <dbReference type="NCBI Taxonomy" id="547334"/>
    <lineage>
        <taxon>Bacteria</taxon>
        <taxon>Bacillati</taxon>
        <taxon>Actinomycetota</taxon>
        <taxon>Actinomycetes</taxon>
        <taxon>Micrococcales</taxon>
        <taxon>Micrococcaceae</taxon>
        <taxon>Arthrobacter</taxon>
    </lineage>
</organism>
<dbReference type="PANTHER" id="PTHR43537:SF24">
    <property type="entry name" value="GLUCONATE OPERON TRANSCRIPTIONAL REPRESSOR"/>
    <property type="match status" value="1"/>
</dbReference>
<evidence type="ECO:0000313" key="6">
    <source>
        <dbReference type="EMBL" id="PPB49709.1"/>
    </source>
</evidence>
<feature type="domain" description="HTH gntR-type" evidence="5">
    <location>
        <begin position="15"/>
        <end position="82"/>
    </location>
</feature>